<sequence>MILPQKHIKLSESIFGLGGFLLNLLNSPKDIDKLWAEYENGVKRGSFKKLHTFDNFILSLDFLFIIGAINISQEGKLKKCD</sequence>
<keyword evidence="2" id="KW-1185">Reference proteome</keyword>
<comment type="caution">
    <text evidence="1">The sequence shown here is derived from an EMBL/GenBank/DDBJ whole genome shotgun (WGS) entry which is preliminary data.</text>
</comment>
<evidence type="ECO:0000313" key="2">
    <source>
        <dbReference type="Proteomes" id="UP000308330"/>
    </source>
</evidence>
<dbReference type="RefSeq" id="WP_108030212.1">
    <property type="nucleotide sequence ID" value="NZ_PYUE01000003.1"/>
</dbReference>
<dbReference type="Pfam" id="PF20293">
    <property type="entry name" value="MC6"/>
    <property type="match status" value="1"/>
</dbReference>
<dbReference type="Proteomes" id="UP000308330">
    <property type="component" value="Unassembled WGS sequence"/>
</dbReference>
<accession>A0ABY2T3K9</accession>
<evidence type="ECO:0000313" key="1">
    <source>
        <dbReference type="EMBL" id="TKI50617.1"/>
    </source>
</evidence>
<organism evidence="1 2">
    <name type="scientific">Lysinibacillus tabacifolii</name>
    <dbReference type="NCBI Taxonomy" id="1173107"/>
    <lineage>
        <taxon>Bacteria</taxon>
        <taxon>Bacillati</taxon>
        <taxon>Bacillota</taxon>
        <taxon>Bacilli</taxon>
        <taxon>Bacillales</taxon>
        <taxon>Bacillaceae</taxon>
        <taxon>Lysinibacillus</taxon>
    </lineage>
</organism>
<proteinExistence type="predicted"/>
<gene>
    <name evidence="1" type="ORF">FC748_05250</name>
</gene>
<protein>
    <submittedName>
        <fullName evidence="1">Uncharacterized protein</fullName>
    </submittedName>
</protein>
<dbReference type="EMBL" id="SZPT01000001">
    <property type="protein sequence ID" value="TKI50617.1"/>
    <property type="molecule type" value="Genomic_DNA"/>
</dbReference>
<dbReference type="InterPro" id="IPR046897">
    <property type="entry name" value="ABC-3C_MC6"/>
</dbReference>
<name>A0ABY2T3K9_9BACI</name>
<reference evidence="1 2" key="1">
    <citation type="submission" date="2019-04" db="EMBL/GenBank/DDBJ databases">
        <title>Lysinibacillus genome sequencing.</title>
        <authorList>
            <person name="Dunlap C."/>
        </authorList>
    </citation>
    <scope>NUCLEOTIDE SEQUENCE [LARGE SCALE GENOMIC DNA]</scope>
    <source>
        <strain evidence="1 2">KCTC 33042</strain>
    </source>
</reference>